<keyword evidence="1" id="KW-0812">Transmembrane</keyword>
<feature type="transmembrane region" description="Helical" evidence="1">
    <location>
        <begin position="160"/>
        <end position="180"/>
    </location>
</feature>
<dbReference type="InterPro" id="IPR008993">
    <property type="entry name" value="TIMP-like_OB-fold"/>
</dbReference>
<dbReference type="RefSeq" id="WP_092099353.1">
    <property type="nucleotide sequence ID" value="NZ_FOOT01000001.1"/>
</dbReference>
<keyword evidence="2" id="KW-0732">Signal</keyword>
<evidence type="ECO:0000313" key="3">
    <source>
        <dbReference type="EMBL" id="SFG13611.1"/>
    </source>
</evidence>
<dbReference type="Gene3D" id="2.40.50.120">
    <property type="match status" value="1"/>
</dbReference>
<accession>A0A1I2PJL3</accession>
<keyword evidence="1" id="KW-1133">Transmembrane helix</keyword>
<reference evidence="4" key="1">
    <citation type="submission" date="2016-10" db="EMBL/GenBank/DDBJ databases">
        <authorList>
            <person name="Varghese N."/>
            <person name="Submissions S."/>
        </authorList>
    </citation>
    <scope>NUCLEOTIDE SEQUENCE [LARGE SCALE GENOMIC DNA]</scope>
    <source>
        <strain evidence="4">LP51</strain>
    </source>
</reference>
<dbReference type="SUPFAM" id="SSF50242">
    <property type="entry name" value="TIMP-like"/>
    <property type="match status" value="1"/>
</dbReference>
<evidence type="ECO:0008006" key="5">
    <source>
        <dbReference type="Google" id="ProtNLM"/>
    </source>
</evidence>
<sequence length="189" mass="21098">MKKPVVMLFILAFLVVSNQGYACKCPDQSIDREVDKAYDIVVGKVTSEKSEWVTCSYPEGNNDYEFTTSYLYTIQTDFSYKGNLSGTQVIQGGKGQGDCGEIFEVGKEYLIVVHKCDKGLYTYLCSDNAVIAEASSQVSFLNTYFGENYEIESKGDNEKVLLIAVVAILALALIVFGFYMSHFRRKSIV</sequence>
<dbReference type="OrthoDB" id="982376at2"/>
<evidence type="ECO:0000256" key="2">
    <source>
        <dbReference type="SAM" id="SignalP"/>
    </source>
</evidence>
<dbReference type="Proteomes" id="UP000198724">
    <property type="component" value="Unassembled WGS sequence"/>
</dbReference>
<evidence type="ECO:0000256" key="1">
    <source>
        <dbReference type="SAM" id="Phobius"/>
    </source>
</evidence>
<gene>
    <name evidence="3" type="ORF">SAMN05421739_101999</name>
</gene>
<feature type="chain" id="PRO_5011670122" description="Tissue inhibitor of metalloproteinase" evidence="2">
    <location>
        <begin position="23"/>
        <end position="189"/>
    </location>
</feature>
<keyword evidence="1" id="KW-0472">Membrane</keyword>
<protein>
    <recommendedName>
        <fullName evidence="5">Tissue inhibitor of metalloproteinase</fullName>
    </recommendedName>
</protein>
<proteinExistence type="predicted"/>
<evidence type="ECO:0000313" key="4">
    <source>
        <dbReference type="Proteomes" id="UP000198724"/>
    </source>
</evidence>
<feature type="signal peptide" evidence="2">
    <location>
        <begin position="1"/>
        <end position="22"/>
    </location>
</feature>
<keyword evidence="4" id="KW-1185">Reference proteome</keyword>
<dbReference type="AlphaFoldDB" id="A0A1I2PJL3"/>
<name>A0A1I2PJL3_9BACT</name>
<organism evidence="3 4">
    <name type="scientific">Pontibacter chinhatensis</name>
    <dbReference type="NCBI Taxonomy" id="1436961"/>
    <lineage>
        <taxon>Bacteria</taxon>
        <taxon>Pseudomonadati</taxon>
        <taxon>Bacteroidota</taxon>
        <taxon>Cytophagia</taxon>
        <taxon>Cytophagales</taxon>
        <taxon>Hymenobacteraceae</taxon>
        <taxon>Pontibacter</taxon>
    </lineage>
</organism>
<dbReference type="EMBL" id="FOOT01000001">
    <property type="protein sequence ID" value="SFG13611.1"/>
    <property type="molecule type" value="Genomic_DNA"/>
</dbReference>